<dbReference type="RefSeq" id="WP_263073496.1">
    <property type="nucleotide sequence ID" value="NZ_JAOUSF010000003.1"/>
</dbReference>
<evidence type="ECO:0000313" key="13">
    <source>
        <dbReference type="EMBL" id="MCU9614256.1"/>
    </source>
</evidence>
<dbReference type="GO" id="GO:0046416">
    <property type="term" value="P:D-amino acid metabolic process"/>
    <property type="evidence" value="ECO:0007669"/>
    <property type="project" value="InterPro"/>
</dbReference>
<evidence type="ECO:0000256" key="7">
    <source>
        <dbReference type="ARBA" id="ARBA00022679"/>
    </source>
</evidence>
<gene>
    <name evidence="13" type="primary">dat</name>
    <name evidence="13" type="ORF">OEV98_11855</name>
</gene>
<dbReference type="GO" id="GO:0047810">
    <property type="term" value="F:D-alanine-2-oxoglutarate aminotransferase activity"/>
    <property type="evidence" value="ECO:0007669"/>
    <property type="project" value="UniProtKB-EC"/>
</dbReference>
<keyword evidence="8" id="KW-0663">Pyridoxal phosphate</keyword>
<evidence type="ECO:0000256" key="8">
    <source>
        <dbReference type="ARBA" id="ARBA00022898"/>
    </source>
</evidence>
<dbReference type="PANTHER" id="PTHR42743:SF10">
    <property type="entry name" value="D-ALANINE AMINOTRANSFERASE"/>
    <property type="match status" value="1"/>
</dbReference>
<dbReference type="GO" id="GO:0005829">
    <property type="term" value="C:cytosol"/>
    <property type="evidence" value="ECO:0007669"/>
    <property type="project" value="TreeGrafter"/>
</dbReference>
<dbReference type="InterPro" id="IPR043132">
    <property type="entry name" value="BCAT-like_C"/>
</dbReference>
<dbReference type="GO" id="GO:0008652">
    <property type="term" value="P:amino acid biosynthetic process"/>
    <property type="evidence" value="ECO:0007669"/>
    <property type="project" value="UniProtKB-ARBA"/>
</dbReference>
<dbReference type="FunFam" id="3.20.10.10:FF:000002">
    <property type="entry name" value="D-alanine aminotransferase"/>
    <property type="match status" value="1"/>
</dbReference>
<accession>A0AAE3IVQ4</accession>
<evidence type="ECO:0000256" key="1">
    <source>
        <dbReference type="ARBA" id="ARBA00001933"/>
    </source>
</evidence>
<evidence type="ECO:0000256" key="11">
    <source>
        <dbReference type="ARBA" id="ARBA00033391"/>
    </source>
</evidence>
<comment type="subunit">
    <text evidence="3">Homodimer.</text>
</comment>
<dbReference type="GO" id="GO:0030170">
    <property type="term" value="F:pyridoxal phosphate binding"/>
    <property type="evidence" value="ECO:0007669"/>
    <property type="project" value="InterPro"/>
</dbReference>
<keyword evidence="14" id="KW-1185">Reference proteome</keyword>
<keyword evidence="7 13" id="KW-0808">Transferase</keyword>
<dbReference type="Gene3D" id="3.30.470.10">
    <property type="match status" value="1"/>
</dbReference>
<evidence type="ECO:0000256" key="3">
    <source>
        <dbReference type="ARBA" id="ARBA00011738"/>
    </source>
</evidence>
<evidence type="ECO:0000256" key="4">
    <source>
        <dbReference type="ARBA" id="ARBA00012874"/>
    </source>
</evidence>
<proteinExistence type="inferred from homology"/>
<sequence>MSFIIFNGDITDRQNAKVDIEDRGYQFGDGIYEVVRIYNGHPFALTAHIERFFESAAKIQMDISYSKEKIESLIYALLDKEGKSTASLYLQYSRGISVRNHVIPKNINGTLVGYLLDGERPVALMENGVSAIIAADTRWLHCDIKSISLLGNILAKSKAVEAGCTEAILHRDQIVTEGSSTNIWIVQDGELITHPANNLILNGITRQQLIMIATQHDMPYTEKSFTVTELLHADEVFLTSTTLEIVPITIIDGKKIGNGKPGAITKELQKLFTLSIEAECGLLV</sequence>
<dbReference type="GO" id="GO:0046394">
    <property type="term" value="P:carboxylic acid biosynthetic process"/>
    <property type="evidence" value="ECO:0007669"/>
    <property type="project" value="UniProtKB-ARBA"/>
</dbReference>
<dbReference type="EC" id="2.6.1.21" evidence="4"/>
<evidence type="ECO:0000256" key="2">
    <source>
        <dbReference type="ARBA" id="ARBA00009320"/>
    </source>
</evidence>
<evidence type="ECO:0000256" key="6">
    <source>
        <dbReference type="ARBA" id="ARBA00022576"/>
    </source>
</evidence>
<dbReference type="AlphaFoldDB" id="A0AAE3IVQ4"/>
<dbReference type="CDD" id="cd01558">
    <property type="entry name" value="D-AAT_like"/>
    <property type="match status" value="1"/>
</dbReference>
<evidence type="ECO:0000256" key="5">
    <source>
        <dbReference type="ARBA" id="ARBA00021779"/>
    </source>
</evidence>
<dbReference type="PANTHER" id="PTHR42743">
    <property type="entry name" value="AMINO-ACID AMINOTRANSFERASE"/>
    <property type="match status" value="1"/>
</dbReference>
<comment type="similarity">
    <text evidence="2">Belongs to the class-IV pyridoxal-phosphate-dependent aminotransferase family.</text>
</comment>
<protein>
    <recommendedName>
        <fullName evidence="5">D-alanine aminotransferase</fullName>
        <ecNumber evidence="4">2.6.1.21</ecNumber>
    </recommendedName>
    <alternativeName>
        <fullName evidence="11">D-amino acid aminotransferase</fullName>
    </alternativeName>
    <alternativeName>
        <fullName evidence="9">D-amino acid transaminase</fullName>
    </alternativeName>
    <alternativeName>
        <fullName evidence="10">D-aspartate aminotransferase</fullName>
    </alternativeName>
</protein>
<dbReference type="InterPro" id="IPR050571">
    <property type="entry name" value="Class-IV_PLP-Dep_Aminotrnsfr"/>
</dbReference>
<dbReference type="Gene3D" id="3.20.10.10">
    <property type="entry name" value="D-amino Acid Aminotransferase, subunit A, domain 2"/>
    <property type="match status" value="1"/>
</dbReference>
<evidence type="ECO:0000313" key="14">
    <source>
        <dbReference type="Proteomes" id="UP001209318"/>
    </source>
</evidence>
<evidence type="ECO:0000256" key="10">
    <source>
        <dbReference type="ARBA" id="ARBA00033316"/>
    </source>
</evidence>
<comment type="caution">
    <text evidence="13">The sequence shown here is derived from an EMBL/GenBank/DDBJ whole genome shotgun (WGS) entry which is preliminary data.</text>
</comment>
<dbReference type="Pfam" id="PF01063">
    <property type="entry name" value="Aminotran_4"/>
    <property type="match status" value="1"/>
</dbReference>
<dbReference type="EMBL" id="JAOUSF010000003">
    <property type="protein sequence ID" value="MCU9614256.1"/>
    <property type="molecule type" value="Genomic_DNA"/>
</dbReference>
<comment type="cofactor">
    <cofactor evidence="1">
        <name>pyridoxal 5'-phosphate</name>
        <dbReference type="ChEBI" id="CHEBI:597326"/>
    </cofactor>
</comment>
<keyword evidence="6 13" id="KW-0032">Aminotransferase</keyword>
<dbReference type="InterPro" id="IPR036038">
    <property type="entry name" value="Aminotransferase-like"/>
</dbReference>
<dbReference type="NCBIfam" id="TIGR01121">
    <property type="entry name" value="D_amino_aminoT"/>
    <property type="match status" value="1"/>
</dbReference>
<dbReference type="InterPro" id="IPR001544">
    <property type="entry name" value="Aminotrans_IV"/>
</dbReference>
<evidence type="ECO:0000256" key="12">
    <source>
        <dbReference type="ARBA" id="ARBA00047911"/>
    </source>
</evidence>
<comment type="catalytic activity">
    <reaction evidence="12">
        <text>D-alanine + 2-oxoglutarate = D-glutamate + pyruvate</text>
        <dbReference type="Rhea" id="RHEA:15869"/>
        <dbReference type="ChEBI" id="CHEBI:15361"/>
        <dbReference type="ChEBI" id="CHEBI:16810"/>
        <dbReference type="ChEBI" id="CHEBI:29986"/>
        <dbReference type="ChEBI" id="CHEBI:57416"/>
        <dbReference type="EC" id="2.6.1.21"/>
    </reaction>
</comment>
<reference evidence="13" key="1">
    <citation type="submission" date="2022-10" db="EMBL/GenBank/DDBJ databases">
        <title>Description of Fervidibacillus gen. nov. in the family Fervidibacillaceae fam. nov. with two species, Fervidibacillus albus sp. nov., and Fervidibacillus halotolerans sp. nov., isolated from tidal flat sediments.</title>
        <authorList>
            <person name="Kwon K.K."/>
            <person name="Yang S.-H."/>
        </authorList>
    </citation>
    <scope>NUCLEOTIDE SEQUENCE</scope>
    <source>
        <strain evidence="13">JCM 19140</strain>
    </source>
</reference>
<organism evidence="13 14">
    <name type="scientific">Perspicuibacillus lycopersici</name>
    <dbReference type="NCBI Taxonomy" id="1325689"/>
    <lineage>
        <taxon>Bacteria</taxon>
        <taxon>Bacillati</taxon>
        <taxon>Bacillota</taxon>
        <taxon>Bacilli</taxon>
        <taxon>Bacillales</taxon>
        <taxon>Bacillaceae</taxon>
        <taxon>Perspicuibacillus</taxon>
    </lineage>
</organism>
<dbReference type="Proteomes" id="UP001209318">
    <property type="component" value="Unassembled WGS sequence"/>
</dbReference>
<dbReference type="SUPFAM" id="SSF56752">
    <property type="entry name" value="D-aminoacid aminotransferase-like PLP-dependent enzymes"/>
    <property type="match status" value="1"/>
</dbReference>
<dbReference type="InterPro" id="IPR005784">
    <property type="entry name" value="D_amino_transT"/>
</dbReference>
<evidence type="ECO:0000256" key="9">
    <source>
        <dbReference type="ARBA" id="ARBA00030138"/>
    </source>
</evidence>
<dbReference type="InterPro" id="IPR043131">
    <property type="entry name" value="BCAT-like_N"/>
</dbReference>
<name>A0AAE3IVQ4_9BACI</name>